<keyword evidence="1" id="KW-0067">ATP-binding</keyword>
<feature type="compositionally biased region" description="Polar residues" evidence="2">
    <location>
        <begin position="66"/>
        <end position="77"/>
    </location>
</feature>
<keyword evidence="1" id="KW-0234">DNA repair</keyword>
<keyword evidence="1" id="KW-0378">Hydrolase</keyword>
<dbReference type="GO" id="GO:0000723">
    <property type="term" value="P:telomere maintenance"/>
    <property type="evidence" value="ECO:0007669"/>
    <property type="project" value="InterPro"/>
</dbReference>
<dbReference type="InterPro" id="IPR025476">
    <property type="entry name" value="Helitron_helicase-like"/>
</dbReference>
<feature type="region of interest" description="Disordered" evidence="2">
    <location>
        <begin position="16"/>
        <end position="109"/>
    </location>
</feature>
<evidence type="ECO:0000313" key="5">
    <source>
        <dbReference type="EMBL" id="VFU43647.1"/>
    </source>
</evidence>
<gene>
    <name evidence="5" type="ORF">SVIM_LOCUS266216</name>
</gene>
<keyword evidence="1" id="KW-0233">DNA recombination</keyword>
<keyword evidence="1" id="KW-0547">Nucleotide-binding</keyword>
<accession>A0A6N2LPY4</accession>
<feature type="domain" description="Helitron helicase-like" evidence="4">
    <location>
        <begin position="392"/>
        <end position="574"/>
    </location>
</feature>
<dbReference type="InterPro" id="IPR027417">
    <property type="entry name" value="P-loop_NTPase"/>
</dbReference>
<dbReference type="GO" id="GO:0006310">
    <property type="term" value="P:DNA recombination"/>
    <property type="evidence" value="ECO:0007669"/>
    <property type="project" value="UniProtKB-KW"/>
</dbReference>
<dbReference type="PANTHER" id="PTHR10492">
    <property type="match status" value="1"/>
</dbReference>
<evidence type="ECO:0000256" key="2">
    <source>
        <dbReference type="SAM" id="MobiDB-lite"/>
    </source>
</evidence>
<keyword evidence="1" id="KW-0347">Helicase</keyword>
<dbReference type="Pfam" id="PF14214">
    <property type="entry name" value="Helitron_like_N"/>
    <property type="match status" value="1"/>
</dbReference>
<name>A0A6N2LPY4_SALVM</name>
<evidence type="ECO:0000256" key="1">
    <source>
        <dbReference type="RuleBase" id="RU363044"/>
    </source>
</evidence>
<dbReference type="GO" id="GO:0016787">
    <property type="term" value="F:hydrolase activity"/>
    <property type="evidence" value="ECO:0007669"/>
    <property type="project" value="UniProtKB-KW"/>
</dbReference>
<dbReference type="Pfam" id="PF05970">
    <property type="entry name" value="PIF1"/>
    <property type="match status" value="1"/>
</dbReference>
<evidence type="ECO:0000259" key="3">
    <source>
        <dbReference type="Pfam" id="PF05970"/>
    </source>
</evidence>
<feature type="compositionally biased region" description="Basic and acidic residues" evidence="2">
    <location>
        <begin position="78"/>
        <end position="95"/>
    </location>
</feature>
<evidence type="ECO:0000259" key="4">
    <source>
        <dbReference type="Pfam" id="PF14214"/>
    </source>
</evidence>
<reference evidence="5" key="1">
    <citation type="submission" date="2019-03" db="EMBL/GenBank/DDBJ databases">
        <authorList>
            <person name="Mank J."/>
            <person name="Almeida P."/>
        </authorList>
    </citation>
    <scope>NUCLEOTIDE SEQUENCE</scope>
    <source>
        <strain evidence="5">78183</strain>
    </source>
</reference>
<dbReference type="PANTHER" id="PTHR10492:SF57">
    <property type="entry name" value="ATP-DEPENDENT DNA HELICASE"/>
    <property type="match status" value="1"/>
</dbReference>
<protein>
    <recommendedName>
        <fullName evidence="1">ATP-dependent DNA helicase</fullName>
        <ecNumber evidence="1">5.6.2.3</ecNumber>
    </recommendedName>
</protein>
<dbReference type="GO" id="GO:0005524">
    <property type="term" value="F:ATP binding"/>
    <property type="evidence" value="ECO:0007669"/>
    <property type="project" value="UniProtKB-KW"/>
</dbReference>
<proteinExistence type="inferred from homology"/>
<dbReference type="EMBL" id="CAADRP010001596">
    <property type="protein sequence ID" value="VFU43647.1"/>
    <property type="molecule type" value="Genomic_DNA"/>
</dbReference>
<dbReference type="SUPFAM" id="SSF52540">
    <property type="entry name" value="P-loop containing nucleoside triphosphate hydrolases"/>
    <property type="match status" value="1"/>
</dbReference>
<keyword evidence="1" id="KW-0227">DNA damage</keyword>
<organism evidence="5">
    <name type="scientific">Salix viminalis</name>
    <name type="common">Common osier</name>
    <name type="synonym">Basket willow</name>
    <dbReference type="NCBI Taxonomy" id="40686"/>
    <lineage>
        <taxon>Eukaryota</taxon>
        <taxon>Viridiplantae</taxon>
        <taxon>Streptophyta</taxon>
        <taxon>Embryophyta</taxon>
        <taxon>Tracheophyta</taxon>
        <taxon>Spermatophyta</taxon>
        <taxon>Magnoliopsida</taxon>
        <taxon>eudicotyledons</taxon>
        <taxon>Gunneridae</taxon>
        <taxon>Pentapetalae</taxon>
        <taxon>rosids</taxon>
        <taxon>fabids</taxon>
        <taxon>Malpighiales</taxon>
        <taxon>Salicaceae</taxon>
        <taxon>Saliceae</taxon>
        <taxon>Salix</taxon>
    </lineage>
</organism>
<comment type="catalytic activity">
    <reaction evidence="1">
        <text>ATP + H2O = ADP + phosphate + H(+)</text>
        <dbReference type="Rhea" id="RHEA:13065"/>
        <dbReference type="ChEBI" id="CHEBI:15377"/>
        <dbReference type="ChEBI" id="CHEBI:15378"/>
        <dbReference type="ChEBI" id="CHEBI:30616"/>
        <dbReference type="ChEBI" id="CHEBI:43474"/>
        <dbReference type="ChEBI" id="CHEBI:456216"/>
        <dbReference type="EC" id="5.6.2.3"/>
    </reaction>
</comment>
<dbReference type="InterPro" id="IPR010285">
    <property type="entry name" value="DNA_helicase_pif1-like_DEAD"/>
</dbReference>
<dbReference type="GO" id="GO:0043139">
    <property type="term" value="F:5'-3' DNA helicase activity"/>
    <property type="evidence" value="ECO:0007669"/>
    <property type="project" value="UniProtKB-EC"/>
</dbReference>
<feature type="domain" description="DNA helicase Pif1-like DEAD-box helicase" evidence="3">
    <location>
        <begin position="1020"/>
        <end position="1238"/>
    </location>
</feature>
<comment type="cofactor">
    <cofactor evidence="1">
        <name>Mg(2+)</name>
        <dbReference type="ChEBI" id="CHEBI:18420"/>
    </cofactor>
</comment>
<dbReference type="GO" id="GO:0006281">
    <property type="term" value="P:DNA repair"/>
    <property type="evidence" value="ECO:0007669"/>
    <property type="project" value="UniProtKB-KW"/>
</dbReference>
<dbReference type="Gene3D" id="3.40.50.300">
    <property type="entry name" value="P-loop containing nucleotide triphosphate hydrolases"/>
    <property type="match status" value="1"/>
</dbReference>
<sequence length="1353" mass="153723">MSYKRQRLQESHIFTNQEDCSFNTPQLENERPSSSYGVLTQSSTLERNRNRFPNDSQRCPLVHGEASSSNAPLPTQNEHNHHPSDSTSSLEDHVQPESAPSSNDLGFSISDHETIGQASYQRRRGRISYAYIDFGDKTFKCCHCMALFWMNERLAHSSQRHPKFSLCCLGGKIKLPRPPPTPHPLDELLNSLLGQKSKMFRRCIRAYNSMFAFTSMGVTIDQSVNRQSGPYVFKINGHCHHLMGSLLPSNDNAPKFAQLYIYDVSNEVSNRMSQFPNSTSDSCLDQTIVSDLIKMLASTNCLVGLFRHASQKLSEPNNPGYKLQLLCQRTNDSTEYSNPTSDDIGGLIVGDIGAYQSERDIIIENGYRTNINFADNDSNVSGKRHRVPMRGFYAYLIQEREYGEDTLTKSGRLYQQFLVDAFANIEEDRLDYIRMNQNDLRSDLYQNISEAVLKGDVEGSSTGKIILPSSFTGSPRYMINNYQDAMAICRAYGNPDLFITFTCNTKWPEIERELDKSRAYKPEDKPDIITRIFRSKLLDMLKFIKSGAPFGETIADVHSIEFQKRGLPHTHILVWLASNFKFRSSADIDSIVSAEIPDKNIDPLCHDIVSKFMIHGPCGVAKPSAQCMSGNVCTKSFPKKFRNSTTLDENGFVYYRRREFRDNFVQNDMLFNDYVVPYNKELLLRYNAHINVEICCQSMLIKYLFKYVNKSPDRCRAVIQHDRNDEIQAYLNCRFICPYEAVWRIFQFPIHSRSPSVERLQIHLPFQQNIVFSGSESLQSVLRRPGIRKTMLTEWFECNKQFPYARELYYSEFPKKFVWDSRQKQWTIRSKGHSLGRIPYVHPAAGELYFLRLLLNHIKGSTSFADLRNVHGVLHPTFQLACKALGLLGDDKEWSEAFCEAIVTASSPQLRQLFVGIILFCQVADPLILFNQVWHSMYDDILYKLKASFRMPNLILPHDQLKNYVLYELEQLFNASATTLQDHSLPMPNGQLLKEITNIKELDYDLTELRSQHSLNFASLNHGQKVIYDSIIAAIFAKKQALVFVHGHGGTGKTFLWHTIINRVRSESLIVLAVASSGIASLLLPNGRTAHSRFKIPLSIDELSTCAIKKNTHLSNLLQKTALIVWDEAPMVNKCCLEALDRSMRDVLSEGTSYNKNLPFGGHCCGDFRQILPVIPGGTKEQIINASLTSSILWPKFTIMTLTENMRLSTDGLSLEEKVEIREFSEWILSVGNGQISDLPSLSKADESFVTIPFHLLLPASCDPISTIVSTIYPNICDVQIDPGYYRERAIVTTKNTTVAEINDFVLRITPGTKRVYLSVDSVSTSSTESDDASSLYPHRIHQSIGIQWGPIS</sequence>
<comment type="similarity">
    <text evidence="1">Belongs to the helicase family.</text>
</comment>
<feature type="compositionally biased region" description="Polar residues" evidence="2">
    <location>
        <begin position="16"/>
        <end position="57"/>
    </location>
</feature>
<dbReference type="EC" id="5.6.2.3" evidence="1"/>